<protein>
    <submittedName>
        <fullName evidence="5">Cya_3 protein</fullName>
    </submittedName>
</protein>
<reference evidence="5 6" key="1">
    <citation type="submission" date="2015-02" db="EMBL/GenBank/DDBJ databases">
        <title>Genome Sequence of Jannaschia aquimarina DSM28248, a member of the Roseobacter clade.</title>
        <authorList>
            <person name="Voget S."/>
            <person name="Daniel R."/>
        </authorList>
    </citation>
    <scope>NUCLEOTIDE SEQUENCE [LARGE SCALE GENOMIC DNA]</scope>
    <source>
        <strain evidence="5 6">GSW-M26</strain>
    </source>
</reference>
<dbReference type="OrthoDB" id="6305173at2"/>
<evidence type="ECO:0000256" key="1">
    <source>
        <dbReference type="ARBA" id="ARBA00004613"/>
    </source>
</evidence>
<proteinExistence type="predicted"/>
<feature type="domain" description="Hedgehog/Intein (Hint)" evidence="4">
    <location>
        <begin position="1230"/>
        <end position="1375"/>
    </location>
</feature>
<dbReference type="PATRIC" id="fig|935700.4.peg.2237"/>
<dbReference type="SUPFAM" id="SSF51120">
    <property type="entry name" value="beta-Roll"/>
    <property type="match status" value="8"/>
</dbReference>
<evidence type="ECO:0000313" key="6">
    <source>
        <dbReference type="Proteomes" id="UP000032232"/>
    </source>
</evidence>
<evidence type="ECO:0000313" key="5">
    <source>
        <dbReference type="EMBL" id="KIT15903.1"/>
    </source>
</evidence>
<dbReference type="InterPro" id="IPR050557">
    <property type="entry name" value="RTX_toxin/Mannuronan_C5-epim"/>
</dbReference>
<dbReference type="Pfam" id="PF00353">
    <property type="entry name" value="HemolysinCabind"/>
    <property type="match status" value="17"/>
</dbReference>
<gene>
    <name evidence="5" type="primary">cya_3</name>
    <name evidence="5" type="ORF">jaqu_21710</name>
</gene>
<dbReference type="PANTHER" id="PTHR38340:SF1">
    <property type="entry name" value="S-LAYER PROTEIN"/>
    <property type="match status" value="1"/>
</dbReference>
<dbReference type="GO" id="GO:0005509">
    <property type="term" value="F:calcium ion binding"/>
    <property type="evidence" value="ECO:0007669"/>
    <property type="project" value="InterPro"/>
</dbReference>
<feature type="compositionally biased region" description="Gly residues" evidence="3">
    <location>
        <begin position="575"/>
        <end position="605"/>
    </location>
</feature>
<organism evidence="5 6">
    <name type="scientific">Jannaschia aquimarina</name>
    <dbReference type="NCBI Taxonomy" id="935700"/>
    <lineage>
        <taxon>Bacteria</taxon>
        <taxon>Pseudomonadati</taxon>
        <taxon>Pseudomonadota</taxon>
        <taxon>Alphaproteobacteria</taxon>
        <taxon>Rhodobacterales</taxon>
        <taxon>Roseobacteraceae</taxon>
        <taxon>Jannaschia</taxon>
    </lineage>
</organism>
<dbReference type="InterPro" id="IPR028992">
    <property type="entry name" value="Hedgehog/Intein_dom"/>
</dbReference>
<feature type="region of interest" description="Disordered" evidence="3">
    <location>
        <begin position="768"/>
        <end position="886"/>
    </location>
</feature>
<accession>A0A0D1D7G1</accession>
<keyword evidence="6" id="KW-1185">Reference proteome</keyword>
<feature type="region of interest" description="Disordered" evidence="3">
    <location>
        <begin position="631"/>
        <end position="653"/>
    </location>
</feature>
<feature type="compositionally biased region" description="Acidic residues" evidence="3">
    <location>
        <begin position="505"/>
        <end position="514"/>
    </location>
</feature>
<evidence type="ECO:0000256" key="2">
    <source>
        <dbReference type="ARBA" id="ARBA00022525"/>
    </source>
</evidence>
<feature type="region of interest" description="Disordered" evidence="3">
    <location>
        <begin position="947"/>
        <end position="1189"/>
    </location>
</feature>
<keyword evidence="2" id="KW-0964">Secreted</keyword>
<dbReference type="Proteomes" id="UP000032232">
    <property type="component" value="Unassembled WGS sequence"/>
</dbReference>
<dbReference type="PANTHER" id="PTHR38340">
    <property type="entry name" value="S-LAYER PROTEIN"/>
    <property type="match status" value="1"/>
</dbReference>
<feature type="region of interest" description="Disordered" evidence="3">
    <location>
        <begin position="242"/>
        <end position="264"/>
    </location>
</feature>
<evidence type="ECO:0000259" key="4">
    <source>
        <dbReference type="Pfam" id="PF13403"/>
    </source>
</evidence>
<sequence>MANQTIITFNDVSNSDRVDGKFDLDGVTVWNGDPDCGFRPDPDHPATIFDTANPTGGDTDLAFDGRGGALIAQETVGREPDDNAHGADFVFAFDTPSDVHSLTFLDIEEGACVRVYDADGCFVKSVNIAPTADNGARDVDLNLQDVGFLIVSLPGSGAVDDVVFTKGAQPDGVVDGTAAGELIDLTYVDAQGDRIDANDAVGVEGTTGDEDLVLAGGGNDTVYAGVGDDIVRGEGGHDRLFGEGGDDVLQGGSGNDQLSGGDGDDTIEGGDGCDTVYGGDGADVIDGGAHADRIEGRAGADSIEGGDGNDTIVGYDAKSINSGDVTAAEDDGSDDTLSGGAGHDKVFGGAGDDLIAGGAGADTLDGGDDRDIFIEISPGDVIDGGEGGDDFDELDLTGLDVEVEFDEDNDENGTIFFLDEDGERTGETARFINIENVFDDSGPIGPNALDGIVDGTDGADLIDIDYTGDPEGDRVDAGDAILPGEVGDDDIIRAGDGDDTVLAGEGDDEVEAGDGNDSVEGGAGDDLLRGGIGDDIVNGGDGDDTIGGGSGQDTLDGGAGNDSVRGGTQDDTVFGGSGDDTVTGGGGDDLVRGGEGNDIVRGGGENDTLFGDEGDDTLTAAGGVNEVYGGDDRDTIIGITPGSSVDGGEGGDDFDSLDLSGLNVEVEFDPDNEENGTVFFLDGDGNRTGESAQFINIENLFNERGPIQPDDLDDELDGLVEGTEDADLIDIDYTGDPEGDRVDAGDAILDGEVGDDDIILAGGGDDTVLAGEGDDEVEAGDGDDSVEGGAGDDEVLGGAGADTIDGGDGGDTILGGDGNDVITSGARGTSDLGYPGIITPDADPENDRDSVDGGAGDDSIFTGDDRDTVTGGTGADTIDAGKDDDLVDAGSEDDLVVGGEGSDTISGGDGDDTIYAGLDPSFPDAINIPDDEGDLVTDNGRDIVDGGGGNDLIFGQDDDDTLFGGDGDDTLDGGIDDDSLSGGDGNDSLLGGDGDDTIDGGEGADTIEAGAGNDLVDGGRGDDLIDGGDGDDTIRGSFGNDTVDGGAGNDSVSGSNNDDLLRGGDGDDTISGSSGRDTLEGGAGNDRMLGGNQADTVLGGDGDDTISGADGADLLDGGAGNDSIRGGADGDTIFGGDDDDRIESGGGNDVVTGGDGADTIQTGDDRDLIIGGSAGDSVDGGSGGEDQDTLDLTGSDVDFITYTSDDREDGVVTFNDGSTMEFEEIETVIPCFTPGTMIATPRGEVPVEDLKVGDRVITRDNGIQVIRWTGRKQLHSFELFSKSQLCPVMIAKGALGHGLPERDMVVSPQHRVLMSSEDTELYFEEREVLVAAKHMVGRPGIERLKAQDVTYIHIMFDNHEVILSDGAWTESFQPGECSLRGLGRDQAEEIYAIFPELRNNHGLEVYPAARRMLKRREAEMLR</sequence>
<dbReference type="STRING" id="935700.jaqu_21710"/>
<feature type="compositionally biased region" description="Low complexity" evidence="3">
    <location>
        <begin position="1004"/>
        <end position="1016"/>
    </location>
</feature>
<name>A0A0D1D7G1_9RHOB</name>
<dbReference type="EMBL" id="JYFE01000041">
    <property type="protein sequence ID" value="KIT15903.1"/>
    <property type="molecule type" value="Genomic_DNA"/>
</dbReference>
<evidence type="ECO:0000256" key="3">
    <source>
        <dbReference type="SAM" id="MobiDB-lite"/>
    </source>
</evidence>
<feature type="compositionally biased region" description="Gly residues" evidence="3">
    <location>
        <begin position="1144"/>
        <end position="1156"/>
    </location>
</feature>
<dbReference type="Gene3D" id="2.170.16.10">
    <property type="entry name" value="Hedgehog/Intein (Hint) domain"/>
    <property type="match status" value="1"/>
</dbReference>
<dbReference type="Pfam" id="PF13403">
    <property type="entry name" value="Hint_2"/>
    <property type="match status" value="1"/>
</dbReference>
<feature type="compositionally biased region" description="Acidic residues" evidence="3">
    <location>
        <begin position="772"/>
        <end position="795"/>
    </location>
</feature>
<feature type="compositionally biased region" description="Gly residues" evidence="3">
    <location>
        <begin position="1172"/>
        <end position="1184"/>
    </location>
</feature>
<dbReference type="InterPro" id="IPR018511">
    <property type="entry name" value="Hemolysin-typ_Ca-bd_CS"/>
</dbReference>
<dbReference type="RefSeq" id="WP_052500918.1">
    <property type="nucleotide sequence ID" value="NZ_FZPF01000004.1"/>
</dbReference>
<feature type="region of interest" description="Disordered" evidence="3">
    <location>
        <begin position="495"/>
        <end position="612"/>
    </location>
</feature>
<comment type="caution">
    <text evidence="5">The sequence shown here is derived from an EMBL/GenBank/DDBJ whole genome shotgun (WGS) entry which is preliminary data.</text>
</comment>
<dbReference type="InterPro" id="IPR006141">
    <property type="entry name" value="Intein_N"/>
</dbReference>
<feature type="compositionally biased region" description="Acidic residues" evidence="3">
    <location>
        <begin position="956"/>
        <end position="979"/>
    </location>
</feature>
<dbReference type="GO" id="GO:0005576">
    <property type="term" value="C:extracellular region"/>
    <property type="evidence" value="ECO:0007669"/>
    <property type="project" value="UniProtKB-SubCell"/>
</dbReference>
<dbReference type="SUPFAM" id="SSF51294">
    <property type="entry name" value="Hedgehog/intein (Hint) domain"/>
    <property type="match status" value="1"/>
</dbReference>
<comment type="subcellular location">
    <subcellularLocation>
        <location evidence="1">Secreted</location>
    </subcellularLocation>
</comment>
<dbReference type="InterPro" id="IPR001343">
    <property type="entry name" value="Hemolysn_Ca-bd"/>
</dbReference>
<feature type="region of interest" description="Disordered" evidence="3">
    <location>
        <begin position="324"/>
        <end position="343"/>
    </location>
</feature>
<dbReference type="InterPro" id="IPR036844">
    <property type="entry name" value="Hint_dom_sf"/>
</dbReference>
<dbReference type="PROSITE" id="PS50817">
    <property type="entry name" value="INTEIN_N_TER"/>
    <property type="match status" value="1"/>
</dbReference>
<dbReference type="InterPro" id="IPR011049">
    <property type="entry name" value="Serralysin-like_metalloprot_C"/>
</dbReference>
<dbReference type="PROSITE" id="PS00330">
    <property type="entry name" value="HEMOLYSIN_CALCIUM"/>
    <property type="match status" value="11"/>
</dbReference>
<dbReference type="PRINTS" id="PR00313">
    <property type="entry name" value="CABNDNGRPT"/>
</dbReference>
<dbReference type="Gene3D" id="2.150.10.10">
    <property type="entry name" value="Serralysin-like metalloprotease, C-terminal"/>
    <property type="match status" value="9"/>
</dbReference>
<feature type="compositionally biased region" description="Gly residues" evidence="3">
    <location>
        <begin position="806"/>
        <end position="818"/>
    </location>
</feature>
<dbReference type="GO" id="GO:0016539">
    <property type="term" value="P:intein-mediated protein splicing"/>
    <property type="evidence" value="ECO:0007669"/>
    <property type="project" value="InterPro"/>
</dbReference>